<dbReference type="EMBL" id="FMXE01000011">
    <property type="protein sequence ID" value="SDA71575.1"/>
    <property type="molecule type" value="Genomic_DNA"/>
</dbReference>
<proteinExistence type="inferred from homology"/>
<dbReference type="PROSITE" id="PS50164">
    <property type="entry name" value="GIY_YIG"/>
    <property type="match status" value="1"/>
</dbReference>
<feature type="domain" description="GIY-YIG" evidence="2">
    <location>
        <begin position="1"/>
        <end position="76"/>
    </location>
</feature>
<dbReference type="Gene3D" id="3.40.1440.10">
    <property type="entry name" value="GIY-YIG endonuclease"/>
    <property type="match status" value="1"/>
</dbReference>
<evidence type="ECO:0000259" key="2">
    <source>
        <dbReference type="PROSITE" id="PS50164"/>
    </source>
</evidence>
<dbReference type="Pfam" id="PF01541">
    <property type="entry name" value="GIY-YIG"/>
    <property type="match status" value="1"/>
</dbReference>
<dbReference type="OrthoDB" id="1495241at2"/>
<evidence type="ECO:0000313" key="4">
    <source>
        <dbReference type="Proteomes" id="UP000198756"/>
    </source>
</evidence>
<dbReference type="PANTHER" id="PTHR34477:SF1">
    <property type="entry name" value="UPF0213 PROTEIN YHBQ"/>
    <property type="match status" value="1"/>
</dbReference>
<accession>A0A1G5XPR7</accession>
<name>A0A1G5XPR7_9BACT</name>
<dbReference type="InterPro" id="IPR050190">
    <property type="entry name" value="UPF0213_domain"/>
</dbReference>
<comment type="similarity">
    <text evidence="1">Belongs to the UPF0213 family.</text>
</comment>
<organism evidence="3 4">
    <name type="scientific">Algoriphagus alkaliphilus</name>
    <dbReference type="NCBI Taxonomy" id="279824"/>
    <lineage>
        <taxon>Bacteria</taxon>
        <taxon>Pseudomonadati</taxon>
        <taxon>Bacteroidota</taxon>
        <taxon>Cytophagia</taxon>
        <taxon>Cytophagales</taxon>
        <taxon>Cyclobacteriaceae</taxon>
        <taxon>Algoriphagus</taxon>
    </lineage>
</organism>
<keyword evidence="3" id="KW-0255">Endonuclease</keyword>
<reference evidence="4" key="1">
    <citation type="submission" date="2016-10" db="EMBL/GenBank/DDBJ databases">
        <authorList>
            <person name="Varghese N."/>
            <person name="Submissions S."/>
        </authorList>
    </citation>
    <scope>NUCLEOTIDE SEQUENCE [LARGE SCALE GENOMIC DNA]</scope>
    <source>
        <strain evidence="4">DSM 22703</strain>
    </source>
</reference>
<evidence type="ECO:0000313" key="3">
    <source>
        <dbReference type="EMBL" id="SDA71575.1"/>
    </source>
</evidence>
<sequence>MYFVYILFSSKTNKFYIGSTDKLESRLQHHNSGSTTSTKTGTPLWEVKYTEKLADRTSALKRELEIKKKKSRKYLEWLISSID</sequence>
<protein>
    <submittedName>
        <fullName evidence="3">Putative endonuclease</fullName>
    </submittedName>
</protein>
<gene>
    <name evidence="3" type="ORF">SAMN03080617_01875</name>
</gene>
<dbReference type="GO" id="GO:0004519">
    <property type="term" value="F:endonuclease activity"/>
    <property type="evidence" value="ECO:0007669"/>
    <property type="project" value="UniProtKB-KW"/>
</dbReference>
<keyword evidence="3" id="KW-0378">Hydrolase</keyword>
<evidence type="ECO:0000256" key="1">
    <source>
        <dbReference type="ARBA" id="ARBA00007435"/>
    </source>
</evidence>
<dbReference type="InterPro" id="IPR000305">
    <property type="entry name" value="GIY-YIG_endonuc"/>
</dbReference>
<dbReference type="SUPFAM" id="SSF82771">
    <property type="entry name" value="GIY-YIG endonuclease"/>
    <property type="match status" value="1"/>
</dbReference>
<dbReference type="STRING" id="279824.SAMN03080617_01875"/>
<dbReference type="Proteomes" id="UP000198756">
    <property type="component" value="Unassembled WGS sequence"/>
</dbReference>
<dbReference type="AlphaFoldDB" id="A0A1G5XPR7"/>
<dbReference type="InterPro" id="IPR035901">
    <property type="entry name" value="GIY-YIG_endonuc_sf"/>
</dbReference>
<dbReference type="PANTHER" id="PTHR34477">
    <property type="entry name" value="UPF0213 PROTEIN YHBQ"/>
    <property type="match status" value="1"/>
</dbReference>
<keyword evidence="3" id="KW-0540">Nuclease</keyword>
<dbReference type="RefSeq" id="WP_092729683.1">
    <property type="nucleotide sequence ID" value="NZ_FMXE01000011.1"/>
</dbReference>
<keyword evidence="4" id="KW-1185">Reference proteome</keyword>